<name>A0ABU7IFT8_9FLAO</name>
<dbReference type="EMBL" id="JAZDDF010000001">
    <property type="protein sequence ID" value="MEE1971729.1"/>
    <property type="molecule type" value="Genomic_DNA"/>
</dbReference>
<dbReference type="Proteomes" id="UP001343698">
    <property type="component" value="Unassembled WGS sequence"/>
</dbReference>
<organism evidence="1 2">
    <name type="scientific">Maribacter flavus</name>
    <dbReference type="NCBI Taxonomy" id="1658664"/>
    <lineage>
        <taxon>Bacteria</taxon>
        <taxon>Pseudomonadati</taxon>
        <taxon>Bacteroidota</taxon>
        <taxon>Flavobacteriia</taxon>
        <taxon>Flavobacteriales</taxon>
        <taxon>Flavobacteriaceae</taxon>
        <taxon>Maribacter</taxon>
    </lineage>
</organism>
<evidence type="ECO:0000313" key="2">
    <source>
        <dbReference type="Proteomes" id="UP001343698"/>
    </source>
</evidence>
<accession>A0ABU7IFT8</accession>
<gene>
    <name evidence="1" type="ORF">V1H85_04685</name>
</gene>
<proteinExistence type="predicted"/>
<reference evidence="1 2" key="1">
    <citation type="submission" date="2024-01" db="EMBL/GenBank/DDBJ databases">
        <title>Maribacter spp. originated from different algae showed divergent polysaccharides utilization ability.</title>
        <authorList>
            <person name="Wang H."/>
            <person name="Wu Y."/>
        </authorList>
    </citation>
    <scope>NUCLEOTIDE SEQUENCE [LARGE SCALE GENOMIC DNA]</scope>
    <source>
        <strain evidence="1 2">KPT27_14</strain>
    </source>
</reference>
<keyword evidence="2" id="KW-1185">Reference proteome</keyword>
<evidence type="ECO:0008006" key="3">
    <source>
        <dbReference type="Google" id="ProtNLM"/>
    </source>
</evidence>
<comment type="caution">
    <text evidence="1">The sequence shown here is derived from an EMBL/GenBank/DDBJ whole genome shotgun (WGS) entry which is preliminary data.</text>
</comment>
<protein>
    <recommendedName>
        <fullName evidence="3">Secreted protein</fullName>
    </recommendedName>
</protein>
<dbReference type="RefSeq" id="WP_317129162.1">
    <property type="nucleotide sequence ID" value="NZ_JAZDDF010000001.1"/>
</dbReference>
<evidence type="ECO:0000313" key="1">
    <source>
        <dbReference type="EMBL" id="MEE1971729.1"/>
    </source>
</evidence>
<sequence length="270" mass="29967">MQKRTSKISCTEISFASYRNIYRIKKARVTIIEFNTPLSPCGRVFAIFIPIMDILMNGRNSFTSFLCLLSFGWIQAQTDLPTQKPLKIESVNPIDNSGTTNSGSVLNIPSVIKEQPKLDMTTKNPVKMLPDEELVQAGTGLKIDPRIGPGERMNGSGQFFPDQYLGDIKSNGKFIGIVCRDHEYVDGDRVKIYVNDVVVEYNLLLTGAFKGVNVDLQSGFNKIDFEALNHGSSAPNTAQVDVYDEKGQLLYSNKWLLSTGSKATLIVTKE</sequence>